<feature type="compositionally biased region" description="Low complexity" evidence="2">
    <location>
        <begin position="259"/>
        <end position="284"/>
    </location>
</feature>
<evidence type="ECO:0000256" key="1">
    <source>
        <dbReference type="SAM" id="Coils"/>
    </source>
</evidence>
<keyword evidence="1" id="KW-0175">Coiled coil</keyword>
<dbReference type="EMBL" id="MCGE01000019">
    <property type="protein sequence ID" value="ORZ12358.1"/>
    <property type="molecule type" value="Genomic_DNA"/>
</dbReference>
<evidence type="ECO:0000313" key="3">
    <source>
        <dbReference type="EMBL" id="ORZ12358.1"/>
    </source>
</evidence>
<reference evidence="3 4" key="1">
    <citation type="submission" date="2016-07" db="EMBL/GenBank/DDBJ databases">
        <title>Pervasive Adenine N6-methylation of Active Genes in Fungi.</title>
        <authorList>
            <consortium name="DOE Joint Genome Institute"/>
            <person name="Mondo S.J."/>
            <person name="Dannebaum R.O."/>
            <person name="Kuo R.C."/>
            <person name="Labutti K."/>
            <person name="Haridas S."/>
            <person name="Kuo A."/>
            <person name="Salamov A."/>
            <person name="Ahrendt S.R."/>
            <person name="Lipzen A."/>
            <person name="Sullivan W."/>
            <person name="Andreopoulos W.B."/>
            <person name="Clum A."/>
            <person name="Lindquist E."/>
            <person name="Daum C."/>
            <person name="Ramamoorthy G.K."/>
            <person name="Gryganskyi A."/>
            <person name="Culley D."/>
            <person name="Magnuson J.K."/>
            <person name="James T.Y."/>
            <person name="O'Malley M.A."/>
            <person name="Stajich J.E."/>
            <person name="Spatafora J.W."/>
            <person name="Visel A."/>
            <person name="Grigoriev I.V."/>
        </authorList>
    </citation>
    <scope>NUCLEOTIDE SEQUENCE [LARGE SCALE GENOMIC DNA]</scope>
    <source>
        <strain evidence="3 4">NRRL 1336</strain>
    </source>
</reference>
<gene>
    <name evidence="3" type="ORF">BCR42DRAFT_420465</name>
</gene>
<evidence type="ECO:0000256" key="2">
    <source>
        <dbReference type="SAM" id="MobiDB-lite"/>
    </source>
</evidence>
<keyword evidence="4" id="KW-1185">Reference proteome</keyword>
<proteinExistence type="predicted"/>
<protein>
    <submittedName>
        <fullName evidence="3">Uncharacterized protein</fullName>
    </submittedName>
</protein>
<accession>A0A1X2I9Q1</accession>
<comment type="caution">
    <text evidence="3">The sequence shown here is derived from an EMBL/GenBank/DDBJ whole genome shotgun (WGS) entry which is preliminary data.</text>
</comment>
<dbReference type="Proteomes" id="UP000193560">
    <property type="component" value="Unassembled WGS sequence"/>
</dbReference>
<organism evidence="3 4">
    <name type="scientific">Absidia repens</name>
    <dbReference type="NCBI Taxonomy" id="90262"/>
    <lineage>
        <taxon>Eukaryota</taxon>
        <taxon>Fungi</taxon>
        <taxon>Fungi incertae sedis</taxon>
        <taxon>Mucoromycota</taxon>
        <taxon>Mucoromycotina</taxon>
        <taxon>Mucoromycetes</taxon>
        <taxon>Mucorales</taxon>
        <taxon>Cunninghamellaceae</taxon>
        <taxon>Absidia</taxon>
    </lineage>
</organism>
<sequence>MFFLNRLATNQQPLDKLKDLLLEQNQTSQDQLDKINNKLDRILETSEQQQQQTERLFQRLESLEQQMKLQPTTDRDVSPLAITAPTTPITSPAPVPATIINQEDSPTTVPTIRDIPHPVDPATGRQVALPLNKSYIMAALQTIQGADNVNQEYLALFDATVTTIREMKFQYPERDFGNWRDVPQDIKLVIYDTAESKMRTTYGIAVDRAQGSWIVQSMLSSRWKERFRYARAAVKRRKKLAAMKTPLPVSKVNGVRTNSSSSSTSSSSPLPKSKTKTPLEVPGS</sequence>
<feature type="coiled-coil region" evidence="1">
    <location>
        <begin position="18"/>
        <end position="66"/>
    </location>
</feature>
<name>A0A1X2I9Q1_9FUNG</name>
<feature type="region of interest" description="Disordered" evidence="2">
    <location>
        <begin position="246"/>
        <end position="284"/>
    </location>
</feature>
<dbReference type="AlphaFoldDB" id="A0A1X2I9Q1"/>
<feature type="non-terminal residue" evidence="3">
    <location>
        <position position="284"/>
    </location>
</feature>
<evidence type="ECO:0000313" key="4">
    <source>
        <dbReference type="Proteomes" id="UP000193560"/>
    </source>
</evidence>